<feature type="domain" description="MaoC-like" evidence="1">
    <location>
        <begin position="8"/>
        <end position="67"/>
    </location>
</feature>
<organism evidence="2 3">
    <name type="scientific">Mesoterricola silvestris</name>
    <dbReference type="NCBI Taxonomy" id="2927979"/>
    <lineage>
        <taxon>Bacteria</taxon>
        <taxon>Pseudomonadati</taxon>
        <taxon>Acidobacteriota</taxon>
        <taxon>Holophagae</taxon>
        <taxon>Holophagales</taxon>
        <taxon>Holophagaceae</taxon>
        <taxon>Mesoterricola</taxon>
    </lineage>
</organism>
<dbReference type="CDD" id="cd03449">
    <property type="entry name" value="R_hydratase"/>
    <property type="match status" value="1"/>
</dbReference>
<dbReference type="GO" id="GO:0019171">
    <property type="term" value="F:(3R)-hydroxyacyl-[acyl-carrier-protein] dehydratase activity"/>
    <property type="evidence" value="ECO:0007669"/>
    <property type="project" value="TreeGrafter"/>
</dbReference>
<gene>
    <name evidence="2" type="ORF">METEAL_28650</name>
</gene>
<dbReference type="RefSeq" id="WP_316412362.1">
    <property type="nucleotide sequence ID" value="NZ_AP027080.1"/>
</dbReference>
<dbReference type="AlphaFoldDB" id="A0AA48GIP9"/>
<name>A0AA48GIP9_9BACT</name>
<keyword evidence="3" id="KW-1185">Reference proteome</keyword>
<dbReference type="InterPro" id="IPR002539">
    <property type="entry name" value="MaoC-like_dom"/>
</dbReference>
<accession>A0AA48GIP9</accession>
<dbReference type="EMBL" id="AP027080">
    <property type="protein sequence ID" value="BDU73691.1"/>
    <property type="molecule type" value="Genomic_DNA"/>
</dbReference>
<dbReference type="SUPFAM" id="SSF54637">
    <property type="entry name" value="Thioesterase/thiol ester dehydrase-isomerase"/>
    <property type="match status" value="2"/>
</dbReference>
<dbReference type="PANTHER" id="PTHR43437">
    <property type="entry name" value="HYDROXYACYL-THIOESTER DEHYDRATASE TYPE 2, MITOCHONDRIAL-RELATED"/>
    <property type="match status" value="1"/>
</dbReference>
<dbReference type="Pfam" id="PF01575">
    <property type="entry name" value="MaoC_dehydratas"/>
    <property type="match status" value="2"/>
</dbReference>
<dbReference type="InterPro" id="IPR050965">
    <property type="entry name" value="UPF0336/Enoyl-CoA_hydratase"/>
</dbReference>
<dbReference type="Gene3D" id="3.10.129.10">
    <property type="entry name" value="Hotdog Thioesterase"/>
    <property type="match status" value="2"/>
</dbReference>
<evidence type="ECO:0000313" key="2">
    <source>
        <dbReference type="EMBL" id="BDU73691.1"/>
    </source>
</evidence>
<sequence>MNTGTTASYTRVLLQADFDRFARLSRDDNPIHVDPAFAATSHFGATVAHGMMLYGCIAKALGELIPGPGAVQLEQTLMFPNGTHTLEPITVSLAVEGEAGGILDIATLVTKPGPGGAPVPSATGRTRVAPLDVAVPRLDLPDAAPEPGDEAFYGLRLGDSVGETRTFTLADLEEYGDLTGDRNPLFRDDAYARDRGFEGRIIPGPLLGGMFSDLLGTRLPGRGTGWMKQSLRYPAPAYPGEALTATVAITRLRAAKELVNLSTRVTAPGGRVVCDGEALVLVRNLENKG</sequence>
<reference evidence="3" key="1">
    <citation type="journal article" date="2023" name="Int. J. Syst. Evol. Microbiol.">
        <title>Mesoterricola silvestris gen. nov., sp. nov., Mesoterricola sediminis sp. nov., Geothrix oryzae sp. nov., Geothrix edaphica sp. nov., Geothrix rubra sp. nov., and Geothrix limicola sp. nov., six novel members of Acidobacteriota isolated from soils.</title>
        <authorList>
            <person name="Itoh H."/>
            <person name="Sugisawa Y."/>
            <person name="Mise K."/>
            <person name="Xu Z."/>
            <person name="Kuniyasu M."/>
            <person name="Ushijima N."/>
            <person name="Kawano K."/>
            <person name="Kobayashi E."/>
            <person name="Shiratori Y."/>
            <person name="Masuda Y."/>
            <person name="Senoo K."/>
        </authorList>
    </citation>
    <scope>NUCLEOTIDE SEQUENCE [LARGE SCALE GENOMIC DNA]</scope>
    <source>
        <strain evidence="3">W79</strain>
    </source>
</reference>
<dbReference type="GO" id="GO:0006633">
    <property type="term" value="P:fatty acid biosynthetic process"/>
    <property type="evidence" value="ECO:0007669"/>
    <property type="project" value="TreeGrafter"/>
</dbReference>
<protein>
    <recommendedName>
        <fullName evidence="1">MaoC-like domain-containing protein</fullName>
    </recommendedName>
</protein>
<evidence type="ECO:0000259" key="1">
    <source>
        <dbReference type="Pfam" id="PF01575"/>
    </source>
</evidence>
<dbReference type="PANTHER" id="PTHR43437:SF3">
    <property type="entry name" value="HYDROXYACYL-THIOESTER DEHYDRATASE TYPE 2, MITOCHONDRIAL"/>
    <property type="match status" value="1"/>
</dbReference>
<dbReference type="KEGG" id="msil:METEAL_28650"/>
<dbReference type="InterPro" id="IPR029069">
    <property type="entry name" value="HotDog_dom_sf"/>
</dbReference>
<dbReference type="Proteomes" id="UP001238179">
    <property type="component" value="Chromosome"/>
</dbReference>
<evidence type="ECO:0000313" key="3">
    <source>
        <dbReference type="Proteomes" id="UP001238179"/>
    </source>
</evidence>
<feature type="domain" description="MaoC-like" evidence="1">
    <location>
        <begin position="164"/>
        <end position="265"/>
    </location>
</feature>
<proteinExistence type="predicted"/>